<name>A0AAE0S5B1_9BIVA</name>
<dbReference type="InterPro" id="IPR006342">
    <property type="entry name" value="FkbM_mtfrase"/>
</dbReference>
<dbReference type="Pfam" id="PF05050">
    <property type="entry name" value="Methyltransf_21"/>
    <property type="match status" value="1"/>
</dbReference>
<evidence type="ECO:0000259" key="1">
    <source>
        <dbReference type="Pfam" id="PF05050"/>
    </source>
</evidence>
<dbReference type="AlphaFoldDB" id="A0AAE0S5B1"/>
<reference evidence="2" key="3">
    <citation type="submission" date="2023-05" db="EMBL/GenBank/DDBJ databases">
        <authorList>
            <person name="Smith C.H."/>
        </authorList>
    </citation>
    <scope>NUCLEOTIDE SEQUENCE</scope>
    <source>
        <strain evidence="2">CHS0354</strain>
        <tissue evidence="2">Mantle</tissue>
    </source>
</reference>
<proteinExistence type="predicted"/>
<dbReference type="SUPFAM" id="SSF53335">
    <property type="entry name" value="S-adenosyl-L-methionine-dependent methyltransferases"/>
    <property type="match status" value="1"/>
</dbReference>
<dbReference type="EMBL" id="JAEAOA010002332">
    <property type="protein sequence ID" value="KAK3585308.1"/>
    <property type="molecule type" value="Genomic_DNA"/>
</dbReference>
<reference evidence="2" key="2">
    <citation type="journal article" date="2021" name="Genome Biol. Evol.">
        <title>Developing a high-quality reference genome for a parasitic bivalve with doubly uniparental inheritance (Bivalvia: Unionida).</title>
        <authorList>
            <person name="Smith C.H."/>
        </authorList>
    </citation>
    <scope>NUCLEOTIDE SEQUENCE</scope>
    <source>
        <strain evidence="2">CHS0354</strain>
        <tissue evidence="2">Mantle</tissue>
    </source>
</reference>
<protein>
    <recommendedName>
        <fullName evidence="1">Methyltransferase FkbM domain-containing protein</fullName>
    </recommendedName>
</protein>
<feature type="domain" description="Methyltransferase FkbM" evidence="1">
    <location>
        <begin position="188"/>
        <end position="338"/>
    </location>
</feature>
<dbReference type="PANTHER" id="PTHR34203:SF15">
    <property type="entry name" value="SLL1173 PROTEIN"/>
    <property type="match status" value="1"/>
</dbReference>
<dbReference type="NCBIfam" id="TIGR01444">
    <property type="entry name" value="fkbM_fam"/>
    <property type="match status" value="1"/>
</dbReference>
<evidence type="ECO:0000313" key="3">
    <source>
        <dbReference type="Proteomes" id="UP001195483"/>
    </source>
</evidence>
<accession>A0AAE0S5B1</accession>
<dbReference type="InterPro" id="IPR029063">
    <property type="entry name" value="SAM-dependent_MTases_sf"/>
</dbReference>
<dbReference type="Gene3D" id="3.40.50.150">
    <property type="entry name" value="Vaccinia Virus protein VP39"/>
    <property type="match status" value="1"/>
</dbReference>
<comment type="caution">
    <text evidence="2">The sequence shown here is derived from an EMBL/GenBank/DDBJ whole genome shotgun (WGS) entry which is preliminary data.</text>
</comment>
<sequence length="392" mass="44570">MRNEKCISRRCCSTCIVLSLLGLGAAYFLLTNFIEIPRLKAIYGGSNQLVSSSNTAIDAQSQLLFGNSSKTENSLQFLNGRIRKKPKLISDKKFCTDNQEGRTVCNINLTNAGLLHIYTPKKRFHVNQITALNCIPTKTKPSFKICIYPLERDIFISENLARHGIWDGIQTNLIQKALQNFPEAVFIDIGANIGYFSLLAMAMDRAVIAIEPINENFLHLEESVASNNFSGEILLLRHAITDRRTAVKMGQNKQNQGGVPIIKEENHGVIDGESLTSVTMDDLLNLLLTNEVIIKMDIEGYECRALRTSKEFFKHVKVRYLFMEWFIMVEYRNRPNTGCKTELIIDALQNLVYLGFTPYSETGDILDIANCWSWKSNDIFWAHEFSPELFEY</sequence>
<dbReference type="InterPro" id="IPR052514">
    <property type="entry name" value="SAM-dependent_MTase"/>
</dbReference>
<organism evidence="2 3">
    <name type="scientific">Potamilus streckersoni</name>
    <dbReference type="NCBI Taxonomy" id="2493646"/>
    <lineage>
        <taxon>Eukaryota</taxon>
        <taxon>Metazoa</taxon>
        <taxon>Spiralia</taxon>
        <taxon>Lophotrochozoa</taxon>
        <taxon>Mollusca</taxon>
        <taxon>Bivalvia</taxon>
        <taxon>Autobranchia</taxon>
        <taxon>Heteroconchia</taxon>
        <taxon>Palaeoheterodonta</taxon>
        <taxon>Unionida</taxon>
        <taxon>Unionoidea</taxon>
        <taxon>Unionidae</taxon>
        <taxon>Ambleminae</taxon>
        <taxon>Lampsilini</taxon>
        <taxon>Potamilus</taxon>
    </lineage>
</organism>
<keyword evidence="3" id="KW-1185">Reference proteome</keyword>
<reference evidence="2" key="1">
    <citation type="journal article" date="2021" name="Genome Biol. Evol.">
        <title>A High-Quality Reference Genome for a Parasitic Bivalve with Doubly Uniparental Inheritance (Bivalvia: Unionida).</title>
        <authorList>
            <person name="Smith C.H."/>
        </authorList>
    </citation>
    <scope>NUCLEOTIDE SEQUENCE</scope>
    <source>
        <strain evidence="2">CHS0354</strain>
    </source>
</reference>
<evidence type="ECO:0000313" key="2">
    <source>
        <dbReference type="EMBL" id="KAK3585308.1"/>
    </source>
</evidence>
<dbReference type="Proteomes" id="UP001195483">
    <property type="component" value="Unassembled WGS sequence"/>
</dbReference>
<dbReference type="PANTHER" id="PTHR34203">
    <property type="entry name" value="METHYLTRANSFERASE, FKBM FAMILY PROTEIN"/>
    <property type="match status" value="1"/>
</dbReference>
<gene>
    <name evidence="2" type="ORF">CHS0354_040255</name>
</gene>